<gene>
    <name evidence="1" type="ORF">AYM40_09830</name>
</gene>
<evidence type="ECO:0000313" key="1">
    <source>
        <dbReference type="EMBL" id="ANB72633.1"/>
    </source>
</evidence>
<evidence type="ECO:0000313" key="2">
    <source>
        <dbReference type="Proteomes" id="UP000076852"/>
    </source>
</evidence>
<dbReference type="Proteomes" id="UP000076852">
    <property type="component" value="Chromosome 1"/>
</dbReference>
<dbReference type="KEGG" id="buz:AYM40_09830"/>
<organism evidence="1 2">
    <name type="scientific">Paraburkholderia phytofirmans OLGA172</name>
    <dbReference type="NCBI Taxonomy" id="1417228"/>
    <lineage>
        <taxon>Bacteria</taxon>
        <taxon>Pseudomonadati</taxon>
        <taxon>Pseudomonadota</taxon>
        <taxon>Betaproteobacteria</taxon>
        <taxon>Burkholderiales</taxon>
        <taxon>Burkholderiaceae</taxon>
        <taxon>Paraburkholderia</taxon>
    </lineage>
</organism>
<accession>A0A161I230</accession>
<proteinExistence type="predicted"/>
<sequence length="153" mass="17080">MLTIQFHVANCWLFVFADYGDPELWTLLDSWAESRCALVEVVVGLDVYRELLPVGDLRSFAKYRSELDIPDRSGFMEAVVRFLDNRAPERHVLSKTENGTRHQVVEVNLLATASVVDSVTQMNIFSVIPKTHSCPTGKDCRGSVYPGGAAPLH</sequence>
<protein>
    <submittedName>
        <fullName evidence="1">Uncharacterized protein</fullName>
    </submittedName>
</protein>
<dbReference type="AlphaFoldDB" id="A0A161I230"/>
<name>A0A161I230_9BURK</name>
<keyword evidence="2" id="KW-1185">Reference proteome</keyword>
<dbReference type="EMBL" id="CP014578">
    <property type="protein sequence ID" value="ANB72633.1"/>
    <property type="molecule type" value="Genomic_DNA"/>
</dbReference>
<reference evidence="1 2" key="1">
    <citation type="journal article" date="2016" name="Gene">
        <title>PacBio SMRT assembly of a complex multi-replicon genome reveals chlorocatechol degradative operon in a region of genome plasticity.</title>
        <authorList>
            <person name="Ricker N."/>
            <person name="Shen S.Y."/>
            <person name="Goordial J."/>
            <person name="Jin S."/>
            <person name="Fulthorpe R.R."/>
        </authorList>
    </citation>
    <scope>NUCLEOTIDE SEQUENCE [LARGE SCALE GENOMIC DNA]</scope>
    <source>
        <strain evidence="1 2">OLGA172</strain>
    </source>
</reference>